<feature type="domain" description="Laminin EGF-like" evidence="18">
    <location>
        <begin position="725"/>
        <end position="778"/>
    </location>
</feature>
<feature type="disulfide bond" evidence="13">
    <location>
        <begin position="597"/>
        <end position="606"/>
    </location>
</feature>
<evidence type="ECO:0000259" key="18">
    <source>
        <dbReference type="PROSITE" id="PS50027"/>
    </source>
</evidence>
<evidence type="ECO:0000256" key="14">
    <source>
        <dbReference type="SAM" id="Coils"/>
    </source>
</evidence>
<evidence type="ECO:0000256" key="15">
    <source>
        <dbReference type="SAM" id="MobiDB-lite"/>
    </source>
</evidence>
<feature type="domain" description="Laminin EGF-like" evidence="18">
    <location>
        <begin position="1362"/>
        <end position="1412"/>
    </location>
</feature>
<feature type="disulfide bond" evidence="13">
    <location>
        <begin position="622"/>
        <end position="634"/>
    </location>
</feature>
<evidence type="ECO:0000259" key="20">
    <source>
        <dbReference type="PROSITE" id="PS51117"/>
    </source>
</evidence>
<dbReference type="GO" id="GO:0071711">
    <property type="term" value="P:basement membrane organization"/>
    <property type="evidence" value="ECO:0007669"/>
    <property type="project" value="UniProtKB-ARBA"/>
</dbReference>
<comment type="caution">
    <text evidence="13">Lacks conserved residue(s) required for the propagation of feature annotation.</text>
</comment>
<feature type="disulfide bond" evidence="13">
    <location>
        <begin position="642"/>
        <end position="651"/>
    </location>
</feature>
<dbReference type="SMART" id="SM00282">
    <property type="entry name" value="LamG"/>
    <property type="match status" value="5"/>
</dbReference>
<evidence type="ECO:0000256" key="4">
    <source>
        <dbReference type="ARBA" id="ARBA00022729"/>
    </source>
</evidence>
<evidence type="ECO:0000256" key="16">
    <source>
        <dbReference type="SAM" id="SignalP"/>
    </source>
</evidence>
<evidence type="ECO:0000256" key="3">
    <source>
        <dbReference type="ARBA" id="ARBA00022530"/>
    </source>
</evidence>
<dbReference type="PROSITE" id="PS01248">
    <property type="entry name" value="EGF_LAM_1"/>
    <property type="match status" value="6"/>
</dbReference>
<dbReference type="FunFam" id="2.10.25.10:FF:000051">
    <property type="entry name" value="Laminin subunit alpha 4"/>
    <property type="match status" value="1"/>
</dbReference>
<feature type="disulfide bond" evidence="13">
    <location>
        <begin position="1364"/>
        <end position="1381"/>
    </location>
</feature>
<feature type="disulfide bond" evidence="13">
    <location>
        <begin position="551"/>
        <end position="560"/>
    </location>
</feature>
<dbReference type="Pfam" id="PF00053">
    <property type="entry name" value="EGF_laminin"/>
    <property type="match status" value="19"/>
</dbReference>
<feature type="domain" description="Laminin EGF-like" evidence="18">
    <location>
        <begin position="1877"/>
        <end position="1924"/>
    </location>
</feature>
<dbReference type="GO" id="GO:0061564">
    <property type="term" value="P:axon development"/>
    <property type="evidence" value="ECO:0007669"/>
    <property type="project" value="UniProtKB-ARBA"/>
</dbReference>
<dbReference type="GO" id="GO:0009888">
    <property type="term" value="P:tissue development"/>
    <property type="evidence" value="ECO:0007669"/>
    <property type="project" value="TreeGrafter"/>
</dbReference>
<feature type="domain" description="Laminin G" evidence="17">
    <location>
        <begin position="2610"/>
        <end position="2814"/>
    </location>
</feature>
<dbReference type="InterPro" id="IPR001791">
    <property type="entry name" value="Laminin_G"/>
</dbReference>
<dbReference type="InterPro" id="IPR013320">
    <property type="entry name" value="ConA-like_dom_sf"/>
</dbReference>
<feature type="disulfide bond" evidence="13">
    <location>
        <begin position="532"/>
        <end position="549"/>
    </location>
</feature>
<dbReference type="Gene3D" id="2.10.25.10">
    <property type="entry name" value="Laminin"/>
    <property type="match status" value="17"/>
</dbReference>
<feature type="disulfide bond" evidence="13">
    <location>
        <begin position="578"/>
        <end position="595"/>
    </location>
</feature>
<dbReference type="EMBL" id="VCGU01000459">
    <property type="protein sequence ID" value="TRY60964.1"/>
    <property type="molecule type" value="Genomic_DNA"/>
</dbReference>
<dbReference type="FunFam" id="2.10.25.10:FF:000069">
    <property type="entry name" value="Laminin subunit alpha 1"/>
    <property type="match status" value="1"/>
</dbReference>
<feature type="domain" description="Laminin G" evidence="17">
    <location>
        <begin position="3432"/>
        <end position="3605"/>
    </location>
</feature>
<dbReference type="SUPFAM" id="SSF57196">
    <property type="entry name" value="EGF/Laminin"/>
    <property type="match status" value="14"/>
</dbReference>
<dbReference type="PANTHER" id="PTHR10574">
    <property type="entry name" value="NETRIN/LAMININ-RELATED"/>
    <property type="match status" value="1"/>
</dbReference>
<dbReference type="FunFam" id="2.10.25.10:FF:000407">
    <property type="entry name" value="Laminin subunit alpha-3"/>
    <property type="match status" value="1"/>
</dbReference>
<evidence type="ECO:0000313" key="22">
    <source>
        <dbReference type="Proteomes" id="UP000318571"/>
    </source>
</evidence>
<organism evidence="21 22">
    <name type="scientific">Tigriopus californicus</name>
    <name type="common">Marine copepod</name>
    <dbReference type="NCBI Taxonomy" id="6832"/>
    <lineage>
        <taxon>Eukaryota</taxon>
        <taxon>Metazoa</taxon>
        <taxon>Ecdysozoa</taxon>
        <taxon>Arthropoda</taxon>
        <taxon>Crustacea</taxon>
        <taxon>Multicrustacea</taxon>
        <taxon>Hexanauplia</taxon>
        <taxon>Copepoda</taxon>
        <taxon>Harpacticoida</taxon>
        <taxon>Harpacticidae</taxon>
        <taxon>Tigriopus</taxon>
    </lineage>
</organism>
<feature type="disulfide bond" evidence="13">
    <location>
        <begin position="1908"/>
        <end position="1922"/>
    </location>
</feature>
<evidence type="ECO:0000256" key="12">
    <source>
        <dbReference type="PROSITE-ProRule" id="PRU00122"/>
    </source>
</evidence>
<comment type="caution">
    <text evidence="21">The sequence shown here is derived from an EMBL/GenBank/DDBJ whole genome shotgun (WGS) entry which is preliminary data.</text>
</comment>
<feature type="disulfide bond" evidence="13">
    <location>
        <begin position="1362"/>
        <end position="1374"/>
    </location>
</feature>
<feature type="disulfide bond" evidence="13">
    <location>
        <begin position="1272"/>
        <end position="1289"/>
    </location>
</feature>
<keyword evidence="6" id="KW-0084">Basement membrane</keyword>
<evidence type="ECO:0000256" key="2">
    <source>
        <dbReference type="ARBA" id="ARBA00022525"/>
    </source>
</evidence>
<evidence type="ECO:0000313" key="21">
    <source>
        <dbReference type="EMBL" id="TRY60964.1"/>
    </source>
</evidence>
<dbReference type="PROSITE" id="PS50027">
    <property type="entry name" value="EGF_LAM_2"/>
    <property type="match status" value="9"/>
</dbReference>
<keyword evidence="4 16" id="KW-0732">Signal</keyword>
<dbReference type="InterPro" id="IPR050440">
    <property type="entry name" value="Laminin/Netrin_ECM"/>
</dbReference>
<feature type="disulfide bond" evidence="13">
    <location>
        <begin position="486"/>
        <end position="503"/>
    </location>
</feature>
<dbReference type="Gene3D" id="2.60.120.260">
    <property type="entry name" value="Galactose-binding domain-like"/>
    <property type="match status" value="1"/>
</dbReference>
<dbReference type="SMART" id="SM00181">
    <property type="entry name" value="EGF"/>
    <property type="match status" value="10"/>
</dbReference>
<feature type="domain" description="Laminin G" evidence="17">
    <location>
        <begin position="3004"/>
        <end position="3183"/>
    </location>
</feature>
<dbReference type="GO" id="GO:0007155">
    <property type="term" value="P:cell adhesion"/>
    <property type="evidence" value="ECO:0007669"/>
    <property type="project" value="UniProtKB-KW"/>
</dbReference>
<dbReference type="PANTHER" id="PTHR10574:SF406">
    <property type="entry name" value="LAMININ SUBUNIT ALPHA 5"/>
    <property type="match status" value="1"/>
</dbReference>
<feature type="domain" description="Laminin EGF-like" evidence="18">
    <location>
        <begin position="530"/>
        <end position="575"/>
    </location>
</feature>
<dbReference type="FunFam" id="2.10.25.10:FF:000034">
    <property type="entry name" value="Laminin subunit alpha 3"/>
    <property type="match status" value="1"/>
</dbReference>
<evidence type="ECO:0000256" key="9">
    <source>
        <dbReference type="ARBA" id="ARBA00023157"/>
    </source>
</evidence>
<dbReference type="FunFam" id="2.10.25.10:FF:000082">
    <property type="entry name" value="Laminin subunit alpha 1"/>
    <property type="match status" value="1"/>
</dbReference>
<name>A0A553N6A7_TIGCA</name>
<dbReference type="FunFam" id="2.10.25.10:FF:000388">
    <property type="entry name" value="Laminin subunit alpha"/>
    <property type="match status" value="1"/>
</dbReference>
<sequence>MGVPNIWRFLWAVALVGIPGGVWSQNVPSYLNIAENRTVTVNATCGEGVPVREICDYCYPSNANESSEFSHPIQNVVDGDHESWWQSPPISRGFKYNRVTVDIDLQQIFQVAYVHITMANSPRPGVWAIERSVDHGKTFQPWQYFAGNDVECQKYFGMYANAPIQYDDQVICSTEFSDIVPIENGEIIVQLISNRPSARNMFRSQVLQDWILATNIRIRLIQTKTMLGHLMSKAQGDKTVTRRYYYSIKEISVSGRCVCNGHAYVCPPSRDNRDLLQCQCLHNTAGINCDQCAEGFTQKKWRQYTKEDPYTCEPCNCHGHSNKCYYDPEVDANRLSMDIQGNYEGGGVCQECQRHTAGINCETCTDGFFRPENVFPNDTEPCIPCQCGGDHRYTGNCAPDSGECECKSAFQGAEDCSACADGYYDYPECKPCDCFANGTILQDNGMPFCVAEGVVQCPCLENFSGAFCDQCAEGYFNFPECTPCECNPQGSVNEVCNLETGQCPCSSNYGSRQCDQCQNGYFSYPACNGCNCDPMGTVEEICDKDYGQCLCKEGFAGERCDQCEPGWYNYPSCTPCECSDVGSNSEVCDPKDGQCPCLGNFGGRQCVQCSPGYFKYPLCKACNCDSIGSRGLSCDDTGNCNCHPNFVGTKCDQCAPKRYNYPRCEECNCDPDGVTPDFFALGGCDSVPAGSLCTCKEKVTGRICDTCKPLYWNLQGYNPEGCEYCGCHTPGTIGSVGVCDTEDGQCACKPNVGGTRICDQCYDGFFGLMAINGMGCDPCQCDVGGTQLQRGEEAVCDKESGQCRCRPGLMGRQCNEVMDTYYVPTLHQFQHEIEDGYRRDGSPVRIGYDDARFPGYSWKGYGAYSPLQSEAIPNTRFHAFVDTFVVQDYNSLDPRLPSSLCYSCASKLARYNSGVFDQVLPCFPDYSKMANYRFSRGMTSCGCLNDTKAIDVFVKDDSYADDTQSPSGQAYIFNCPYSRLCRQVVIGPDGKVAEFDFDTNPGLVKLSNKDDVLNLAVDSVIAIPIDRWSLDFVTPDGQCVKVNGQCLPFAYPDAPDQSQILPFVGPGAGPPANYKPPNMWKPEETQLLFVSGDNPIVDITGAVPQPGYYVLDCQQTRQALNTTSFYVLGFNLDMNITYGNPGEALDVEELLARGQYHEAVLPLPTCNANTGCRTLIKNVKDKTQEFSLPDLFHIQTENPGGKPVWLESVIAVPSENYKDNFLQPAKMDKSLEFAQDCGQNHFYVDPRAEGFCREAIISVGADFNGGALDCQCDSQGAIGYDCAKIGGQCNCKPNVIGRQCTRCKPGFFGFPDCKQCQCPPTARCNEQTGTLEENHLCEENVEGRTCDHCSAGFFRYPDCEQCPCDLRGTTEEICNQETSACLCKPNVEGAACDTCQPGKFNLQERNPDGCTDCFCFGKTTFCQSHDSMRKKQIYDMDNWQLHGFDVKKTLTKISLDEGVSVPNYNGELALAFDSYASGVDLSLSSLYFQAPESYLREQIFSYGNYLKYSLIYSGYEFAGTPKHPDVILTGDGISLLFYSGRKISPNTPTKFEIPLEPYYWVLPSGSGIDRSKLMVVLNNLDGIYIRANYALDPNGQARLSGVILESAEEVDPGTEIPPEDRVSSVEVCECPMGYHGTSCEGCSLGYYRKEEGPFGPICVQCNCHGHAEVCHPLTGECVELQPLNPEDVISSADDSPEYDPEGSYESLPFIEFCHFRPDLCKVVTDGEEPCLHNTTGPQCENCAVGYYGDATRGSPEDCRSCPCPLPENNFATSCDALMRPASPETGPIQDYCVCQPNYMGDRCQFCGPGYFGQPEVIGDYCKPCECNNNINVTDPDACDMFSGICQNCLEHTFGDSCERCEPWFFGDALMLKNCQECLCDKMGTEMCDHNNGFCQCLPGVEGDKCDRCMMDHWGFESGPPGCTACQCSDASESTSCDLFSGQCRCKPGVTGQKCDTCMAGYWNLGPNGCESCGCNTEFAVGGTCDQETGQCQCLEGVIGQNCDHCPHHWVLVVNETRTSTPEWKRPFRYREGCFPCSSCVSDLLVLTEDLNNTLAPISQEFGGAESSFFAFKRLKYIEEDVSRLQPEIDLLDPQEGSRRLQPLENRVSDQHQMAKSLNVNFKLDMMRSQKAEAIDLYDRGQKAVQDMNKVSDEIARVTKVMREIADGLGSGVTPEQLETSVKLGKQWLEQIREHDFVDERQMAIEKQMMANEMETIVKALQDPVGTLRSNATDVEQDIAALIENMEDLKRNAENASIMIREAGALNFRNSDPPASFKSARIASLLETTGNNNKMGSDLVTEADAILGDAKVAFEQLASKGSNMGEYIDEFNRQIDNNQESLNQNYETIYSANNHAIDLERQAQNFNNILANAKAPAERTLDAVTAYETIIDAVNEAQESVNSGFYASESAEAMSVGVGDKAAKAKDRTQELYDAALEANEAVRNELDENLRRSKGNVQDVERKTKVIKQSVESITRGLESLPPTPELLKETVDIANDAETVAHDSLSSINARADEITRNIGQARTLQDNHEQMKFSLEATKKALDEIESQDRQKRDTGDIPESEMNERLASLNNRQGRVTNLQDSVKGMIGKLKDRLGQVRFTLARMDVGMEFDRGSNLEVETPEILDELAINTQISAYFNVSRASDDDRAFLLYIGNEEDTHSKMPHTSTDDYMALEVVEGGFCKLTVDLGAGHLEVKSSVPIVYDQWNYIEIERQGHTVTMTLKQEEGPGEVNEDKVQEALPRYDEYGRPFGSVFNLHPEYSRIFVGGFPNSVRIQSTVHETFMQGQVEGLKIGGQEVGLWNYKVAKNVKGAPGRNKFKDKPKKSVRFGGQGFIALDRNYFLDMDDEFSIKIKFKPESRSGILLVMGSPRDQDFVALELENKYLRFSFNLGDGVASVVSDKSYDLDTWHYVEIKRQGRMGSLSVNNDLVGNVESYGDMAQLSVESDIYLGGFPGEVPYPDVDGYNFTGCMEEVFIGLDSADLNSYNEAVGIEPGCIRTTESLVTFSPSSPGHLQLHPQELLGTLEISLMFRTRANRGMLVYAYDSPNHAYYVSLSLMDGSFELRVFSGHILTTAKTGSKSIVYNDNTWHTVTIYITKTDIHLHTDDHEHFKIAVENPDQIPNLDERYNIYMGDVPGDINVIPDAIPSNSPFIGCIRDVLVEQNLTDFNVIPYHTGLDFGICKSDAISVPEPDEVLDENDTANKQDKPNKKDESTSSWDLLPPAAPPPEYFGQCSLPINPAPDLDVSQESGLRFGAKKDTYLEFNTKLKVKKRGEFIIDFRTTQKDGVIFYVADETNRDFIALFMKGGKLIYAFNCGSGPVYIESRPINDGAWHTARFTRQGERGSLFIDGNMEGEESSQGFTKNIEVLPLFHLGGLRSEAYEDTDVRRNLMNVDTGFVGCLRNFLHRGKPVGKWTKNHRVISCSQKVEPGYFIGPNGGSIMPFKKFRVGLDFDITLQIKPRNISGLLLAVQGRRDYLILQMVDGAMTFTVDNGRGAIVTTFKPSSKFQFCDGQWHEIHAVKAKNVVTLSVDNSFTQPGIGVPGVSSTDTNHGLFIGGHPKADRLTGLLTDMPFVGCVRNIVIEGTKLDIEPNMLKGDVMSHVCPTI</sequence>
<dbReference type="Pfam" id="PF02210">
    <property type="entry name" value="Laminin_G_2"/>
    <property type="match status" value="5"/>
</dbReference>
<feature type="disulfide bond" evidence="13">
    <location>
        <begin position="1270"/>
        <end position="1282"/>
    </location>
</feature>
<feature type="domain" description="Laminin EGF-like" evidence="18">
    <location>
        <begin position="1925"/>
        <end position="1971"/>
    </location>
</feature>
<dbReference type="FunFam" id="2.10.25.10:FF:000105">
    <property type="entry name" value="laminin subunit gamma-1"/>
    <property type="match status" value="1"/>
</dbReference>
<dbReference type="Gene3D" id="2.60.120.200">
    <property type="match status" value="5"/>
</dbReference>
<keyword evidence="5" id="KW-0677">Repeat</keyword>
<feature type="disulfide bond" evidence="13">
    <location>
        <begin position="1291"/>
        <end position="1300"/>
    </location>
</feature>
<keyword evidence="8 14" id="KW-0175">Coiled coil</keyword>
<feature type="disulfide bond" evidence="13">
    <location>
        <begin position="505"/>
        <end position="514"/>
    </location>
</feature>
<feature type="chain" id="PRO_5021811327" description="Laminin subunit alpha" evidence="16">
    <location>
        <begin position="25"/>
        <end position="3608"/>
    </location>
</feature>
<dbReference type="Pfam" id="PF00055">
    <property type="entry name" value="Laminin_N"/>
    <property type="match status" value="1"/>
</dbReference>
<dbReference type="SMART" id="SM00180">
    <property type="entry name" value="EGF_Lam"/>
    <property type="match status" value="20"/>
</dbReference>
<evidence type="ECO:0000256" key="11">
    <source>
        <dbReference type="ARBA" id="ARBA00023292"/>
    </source>
</evidence>
<reference evidence="21 22" key="1">
    <citation type="journal article" date="2018" name="Nat. Ecol. Evol.">
        <title>Genomic signatures of mitonuclear coevolution across populations of Tigriopus californicus.</title>
        <authorList>
            <person name="Barreto F.S."/>
            <person name="Watson E.T."/>
            <person name="Lima T.G."/>
            <person name="Willett C.S."/>
            <person name="Edmands S."/>
            <person name="Li W."/>
            <person name="Burton R.S."/>
        </authorList>
    </citation>
    <scope>NUCLEOTIDE SEQUENCE [LARGE SCALE GENOMIC DNA]</scope>
    <source>
        <strain evidence="21 22">San Diego</strain>
    </source>
</reference>
<evidence type="ECO:0000256" key="6">
    <source>
        <dbReference type="ARBA" id="ARBA00022869"/>
    </source>
</evidence>
<dbReference type="PRINTS" id="PR00011">
    <property type="entry name" value="EGFLAMININ"/>
</dbReference>
<dbReference type="PROSITE" id="PS50025">
    <property type="entry name" value="LAM_G_DOMAIN"/>
    <property type="match status" value="5"/>
</dbReference>
<keyword evidence="10" id="KW-0325">Glycoprotein</keyword>
<feature type="disulfide bond" evidence="12">
    <location>
        <begin position="3156"/>
        <end position="3183"/>
    </location>
</feature>
<feature type="domain" description="Laminin IV type A" evidence="19">
    <location>
        <begin position="1434"/>
        <end position="1627"/>
    </location>
</feature>
<evidence type="ECO:0000259" key="19">
    <source>
        <dbReference type="PROSITE" id="PS51115"/>
    </source>
</evidence>
<feature type="disulfide bond" evidence="12">
    <location>
        <begin position="3578"/>
        <end position="3605"/>
    </location>
</feature>
<feature type="coiled-coil region" evidence="14">
    <location>
        <begin position="2231"/>
        <end position="2265"/>
    </location>
</feature>
<evidence type="ECO:0000256" key="7">
    <source>
        <dbReference type="ARBA" id="ARBA00022889"/>
    </source>
</evidence>
<feature type="region of interest" description="Disordered" evidence="15">
    <location>
        <begin position="3194"/>
        <end position="3220"/>
    </location>
</feature>
<feature type="disulfide bond" evidence="13">
    <location>
        <begin position="1383"/>
        <end position="1392"/>
    </location>
</feature>
<protein>
    <recommendedName>
        <fullName evidence="23">Laminin subunit alpha</fullName>
    </recommendedName>
</protein>
<proteinExistence type="predicted"/>
<feature type="domain" description="Laminin EGF-like" evidence="18">
    <location>
        <begin position="1270"/>
        <end position="1315"/>
    </location>
</feature>
<feature type="disulfide bond" evidence="13">
    <location>
        <begin position="576"/>
        <end position="588"/>
    </location>
</feature>
<keyword evidence="22" id="KW-1185">Reference proteome</keyword>
<dbReference type="PROSITE" id="PS51117">
    <property type="entry name" value="LAMININ_NTER"/>
    <property type="match status" value="1"/>
</dbReference>
<keyword evidence="2" id="KW-0964">Secreted</keyword>
<dbReference type="GO" id="GO:0006950">
    <property type="term" value="P:response to stress"/>
    <property type="evidence" value="ECO:0007669"/>
    <property type="project" value="UniProtKB-ARBA"/>
</dbReference>
<evidence type="ECO:0000256" key="10">
    <source>
        <dbReference type="ARBA" id="ARBA00023180"/>
    </source>
</evidence>
<evidence type="ECO:0000256" key="1">
    <source>
        <dbReference type="ARBA" id="ARBA00004302"/>
    </source>
</evidence>
<dbReference type="Pfam" id="PF00052">
    <property type="entry name" value="Laminin_B"/>
    <property type="match status" value="1"/>
</dbReference>
<dbReference type="FunFam" id="2.10.25.10:FF:000011">
    <property type="entry name" value="Cadherin EGF LAG seven-pass G-type receptor"/>
    <property type="match status" value="2"/>
</dbReference>
<dbReference type="CDD" id="cd00055">
    <property type="entry name" value="EGF_Lam"/>
    <property type="match status" value="20"/>
</dbReference>
<dbReference type="GO" id="GO:0009887">
    <property type="term" value="P:animal organ morphogenesis"/>
    <property type="evidence" value="ECO:0007669"/>
    <property type="project" value="TreeGrafter"/>
</dbReference>
<dbReference type="STRING" id="6832.A0A553N6A7"/>
<feature type="disulfide bond" evidence="13">
    <location>
        <begin position="1945"/>
        <end position="1954"/>
    </location>
</feature>
<feature type="domain" description="Laminin EGF-like" evidence="18">
    <location>
        <begin position="484"/>
        <end position="529"/>
    </location>
</feature>
<feature type="domain" description="Laminin EGF-like" evidence="18">
    <location>
        <begin position="576"/>
        <end position="621"/>
    </location>
</feature>
<feature type="domain" description="Laminin G" evidence="17">
    <location>
        <begin position="2825"/>
        <end position="2997"/>
    </location>
</feature>
<dbReference type="InterPro" id="IPR008211">
    <property type="entry name" value="Laminin_N"/>
</dbReference>
<feature type="coiled-coil region" evidence="14">
    <location>
        <begin position="2425"/>
        <end position="2463"/>
    </location>
</feature>
<dbReference type="Gene3D" id="2.170.300.10">
    <property type="entry name" value="Tie2 ligand-binding domain superfamily"/>
    <property type="match status" value="1"/>
</dbReference>
<dbReference type="InterPro" id="IPR000034">
    <property type="entry name" value="Laminin_IV"/>
</dbReference>
<accession>A0A553N6A7</accession>
<evidence type="ECO:0000259" key="17">
    <source>
        <dbReference type="PROSITE" id="PS50025"/>
    </source>
</evidence>
<keyword evidence="9 13" id="KW-1015">Disulfide bond</keyword>
<dbReference type="GO" id="GO:0005604">
    <property type="term" value="C:basement membrane"/>
    <property type="evidence" value="ECO:0007669"/>
    <property type="project" value="UniProtKB-SubCell"/>
</dbReference>
<feature type="domain" description="Laminin N-terminal" evidence="20">
    <location>
        <begin position="22"/>
        <end position="256"/>
    </location>
</feature>
<feature type="signal peptide" evidence="16">
    <location>
        <begin position="1"/>
        <end position="24"/>
    </location>
</feature>
<keyword evidence="3" id="KW-0272">Extracellular matrix</keyword>
<evidence type="ECO:0008006" key="23">
    <source>
        <dbReference type="Google" id="ProtNLM"/>
    </source>
</evidence>
<feature type="disulfide bond" evidence="13">
    <location>
        <begin position="1896"/>
        <end position="1905"/>
    </location>
</feature>
<dbReference type="InterPro" id="IPR000742">
    <property type="entry name" value="EGF"/>
</dbReference>
<evidence type="ECO:0000256" key="5">
    <source>
        <dbReference type="ARBA" id="ARBA00022737"/>
    </source>
</evidence>
<dbReference type="SMART" id="SM00281">
    <property type="entry name" value="LamB"/>
    <property type="match status" value="1"/>
</dbReference>
<feature type="compositionally biased region" description="Basic and acidic residues" evidence="15">
    <location>
        <begin position="3202"/>
        <end position="3215"/>
    </location>
</feature>
<dbReference type="SMART" id="SM00136">
    <property type="entry name" value="LamNT"/>
    <property type="match status" value="1"/>
</dbReference>
<dbReference type="PROSITE" id="PS51115">
    <property type="entry name" value="LAMININ_IVA"/>
    <property type="match status" value="1"/>
</dbReference>
<dbReference type="SUPFAM" id="SSF49899">
    <property type="entry name" value="Concanavalin A-like lectins/glucanases"/>
    <property type="match status" value="5"/>
</dbReference>
<evidence type="ECO:0000256" key="8">
    <source>
        <dbReference type="ARBA" id="ARBA00023054"/>
    </source>
</evidence>
<feature type="domain" description="Laminin G" evidence="17">
    <location>
        <begin position="3252"/>
        <end position="3425"/>
    </location>
</feature>
<dbReference type="Proteomes" id="UP000318571">
    <property type="component" value="Chromosome 8"/>
</dbReference>
<keyword evidence="7" id="KW-0130">Cell adhesion</keyword>
<gene>
    <name evidence="21" type="ORF">TCAL_05712</name>
</gene>
<comment type="subcellular location">
    <subcellularLocation>
        <location evidence="1">Secreted</location>
        <location evidence="1">Extracellular space</location>
        <location evidence="1">Extracellular matrix</location>
        <location evidence="1">Basement membrane</location>
    </subcellularLocation>
</comment>
<dbReference type="FunFam" id="2.10.25.10:FF:000074">
    <property type="entry name" value="Laminin subunit alpha"/>
    <property type="match status" value="1"/>
</dbReference>
<dbReference type="OMA" id="GECKCLT"/>
<dbReference type="InterPro" id="IPR002049">
    <property type="entry name" value="LE_dom"/>
</dbReference>
<feature type="domain" description="Laminin EGF-like" evidence="18">
    <location>
        <begin position="622"/>
        <end position="671"/>
    </location>
</feature>
<feature type="disulfide bond" evidence="13">
    <location>
        <begin position="530"/>
        <end position="542"/>
    </location>
</feature>
<evidence type="ECO:0000256" key="13">
    <source>
        <dbReference type="PROSITE-ProRule" id="PRU00460"/>
    </source>
</evidence>
<dbReference type="CDD" id="cd00110">
    <property type="entry name" value="LamG"/>
    <property type="match status" value="5"/>
</dbReference>
<keyword evidence="11 13" id="KW-0424">Laminin EGF-like domain</keyword>
<feature type="disulfide bond" evidence="13">
    <location>
        <begin position="484"/>
        <end position="496"/>
    </location>
</feature>
<dbReference type="FunFam" id="2.10.25.10:FF:000090">
    <property type="entry name" value="laminin subunit alpha"/>
    <property type="match status" value="1"/>
</dbReference>